<evidence type="ECO:0000256" key="1">
    <source>
        <dbReference type="SAM" id="MobiDB-lite"/>
    </source>
</evidence>
<dbReference type="OrthoDB" id="5819102at2759"/>
<dbReference type="Proteomes" id="UP001152747">
    <property type="component" value="Unassembled WGS sequence"/>
</dbReference>
<dbReference type="AlphaFoldDB" id="A0A9P1IA73"/>
<dbReference type="EMBL" id="CANHGI010000002">
    <property type="protein sequence ID" value="CAI5441015.1"/>
    <property type="molecule type" value="Genomic_DNA"/>
</dbReference>
<organism evidence="2 3">
    <name type="scientific">Caenorhabditis angaria</name>
    <dbReference type="NCBI Taxonomy" id="860376"/>
    <lineage>
        <taxon>Eukaryota</taxon>
        <taxon>Metazoa</taxon>
        <taxon>Ecdysozoa</taxon>
        <taxon>Nematoda</taxon>
        <taxon>Chromadorea</taxon>
        <taxon>Rhabditida</taxon>
        <taxon>Rhabditina</taxon>
        <taxon>Rhabditomorpha</taxon>
        <taxon>Rhabditoidea</taxon>
        <taxon>Rhabditidae</taxon>
        <taxon>Peloderinae</taxon>
        <taxon>Caenorhabditis</taxon>
    </lineage>
</organism>
<protein>
    <submittedName>
        <fullName evidence="2">Uncharacterized protein</fullName>
    </submittedName>
</protein>
<proteinExistence type="predicted"/>
<comment type="caution">
    <text evidence="2">The sequence shown here is derived from an EMBL/GenBank/DDBJ whole genome shotgun (WGS) entry which is preliminary data.</text>
</comment>
<sequence>MGLVLSLLFPELKNSGGGGGAVLYNSGKDNKSVDSSGFKYLPRDGPPTILGPTPGNVPQKNVDKALTYRPPADTEARAQSDSSKYDTICMTPEVDWEKRKGEVTKK</sequence>
<name>A0A9P1IA73_9PELO</name>
<evidence type="ECO:0000313" key="3">
    <source>
        <dbReference type="Proteomes" id="UP001152747"/>
    </source>
</evidence>
<feature type="region of interest" description="Disordered" evidence="1">
    <location>
        <begin position="69"/>
        <end position="88"/>
    </location>
</feature>
<keyword evidence="3" id="KW-1185">Reference proteome</keyword>
<gene>
    <name evidence="2" type="ORF">CAMP_LOCUS3652</name>
</gene>
<accession>A0A9P1IA73</accession>
<feature type="region of interest" description="Disordered" evidence="1">
    <location>
        <begin position="16"/>
        <end position="59"/>
    </location>
</feature>
<reference evidence="2" key="1">
    <citation type="submission" date="2022-11" db="EMBL/GenBank/DDBJ databases">
        <authorList>
            <person name="Kikuchi T."/>
        </authorList>
    </citation>
    <scope>NUCLEOTIDE SEQUENCE</scope>
    <source>
        <strain evidence="2">PS1010</strain>
    </source>
</reference>
<evidence type="ECO:0000313" key="2">
    <source>
        <dbReference type="EMBL" id="CAI5441015.1"/>
    </source>
</evidence>